<dbReference type="VEuPathDB" id="FungiDB:ASPWEDRAFT_173181"/>
<keyword evidence="7" id="KW-0249">Electron transport</keyword>
<dbReference type="AlphaFoldDB" id="A0A1L9RFP3"/>
<evidence type="ECO:0000256" key="1">
    <source>
        <dbReference type="ARBA" id="ARBA00004651"/>
    </source>
</evidence>
<evidence type="ECO:0000313" key="15">
    <source>
        <dbReference type="EMBL" id="OJJ33746.1"/>
    </source>
</evidence>
<evidence type="ECO:0000256" key="12">
    <source>
        <dbReference type="ARBA" id="ARBA00048483"/>
    </source>
</evidence>
<feature type="transmembrane region" description="Helical" evidence="13">
    <location>
        <begin position="241"/>
        <end position="261"/>
    </location>
</feature>
<accession>A0A1L9RFP3</accession>
<dbReference type="SUPFAM" id="SSF63380">
    <property type="entry name" value="Riboflavin synthase domain-like"/>
    <property type="match status" value="1"/>
</dbReference>
<keyword evidence="10" id="KW-0406">Ion transport</keyword>
<keyword evidence="16" id="KW-1185">Reference proteome</keyword>
<dbReference type="Gene3D" id="3.40.50.80">
    <property type="entry name" value="Nucleotide-binding domain of ferredoxin-NADP reductase (FNR) module"/>
    <property type="match status" value="1"/>
</dbReference>
<dbReference type="InterPro" id="IPR013112">
    <property type="entry name" value="FAD-bd_8"/>
</dbReference>
<dbReference type="GO" id="GO:0006879">
    <property type="term" value="P:intracellular iron ion homeostasis"/>
    <property type="evidence" value="ECO:0007669"/>
    <property type="project" value="TreeGrafter"/>
</dbReference>
<gene>
    <name evidence="15" type="ORF">ASPWEDRAFT_173181</name>
</gene>
<dbReference type="GO" id="GO:0005886">
    <property type="term" value="C:plasma membrane"/>
    <property type="evidence" value="ECO:0007669"/>
    <property type="project" value="UniProtKB-SubCell"/>
</dbReference>
<dbReference type="InterPro" id="IPR017938">
    <property type="entry name" value="Riboflavin_synthase-like_b-brl"/>
</dbReference>
<dbReference type="Pfam" id="PF08030">
    <property type="entry name" value="NAD_binding_6"/>
    <property type="match status" value="1"/>
</dbReference>
<dbReference type="InterPro" id="IPR013130">
    <property type="entry name" value="Fe3_Rdtase_TM_dom"/>
</dbReference>
<keyword evidence="4" id="KW-0813">Transport</keyword>
<dbReference type="STRING" id="1073089.A0A1L9RFP3"/>
<dbReference type="GeneID" id="63746881"/>
<evidence type="ECO:0000256" key="8">
    <source>
        <dbReference type="ARBA" id="ARBA00022989"/>
    </source>
</evidence>
<dbReference type="Pfam" id="PF08022">
    <property type="entry name" value="FAD_binding_8"/>
    <property type="match status" value="1"/>
</dbReference>
<evidence type="ECO:0000256" key="6">
    <source>
        <dbReference type="ARBA" id="ARBA00022692"/>
    </source>
</evidence>
<dbReference type="PANTHER" id="PTHR32361:SF27">
    <property type="entry name" value="FAD-BINDING FR-TYPE DOMAIN-CONTAINING PROTEIN-RELATED"/>
    <property type="match status" value="1"/>
</dbReference>
<keyword evidence="11 13" id="KW-0472">Membrane</keyword>
<keyword evidence="8 13" id="KW-1133">Transmembrane helix</keyword>
<dbReference type="InterPro" id="IPR013121">
    <property type="entry name" value="Fe_red_NAD-bd_6"/>
</dbReference>
<proteinExistence type="inferred from homology"/>
<dbReference type="CDD" id="cd06186">
    <property type="entry name" value="NOX_Duox_like_FAD_NADP"/>
    <property type="match status" value="1"/>
</dbReference>
<dbReference type="InterPro" id="IPR051410">
    <property type="entry name" value="Ferric/Cupric_Reductase"/>
</dbReference>
<dbReference type="SUPFAM" id="SSF52343">
    <property type="entry name" value="Ferredoxin reductase-like, C-terminal NADP-linked domain"/>
    <property type="match status" value="1"/>
</dbReference>
<dbReference type="PROSITE" id="PS51384">
    <property type="entry name" value="FAD_FR"/>
    <property type="match status" value="1"/>
</dbReference>
<evidence type="ECO:0000256" key="7">
    <source>
        <dbReference type="ARBA" id="ARBA00022982"/>
    </source>
</evidence>
<sequence>MGVEQAYEGSGYPPMNPALAAPLLVLGGAILVMFLCRSYIRLRHRQRLRQILQKDDQRKFAKTSSFNAKLKKHVLYAPLGSVRHSREFQLMGKLHMGTIPLRLETALLLGYIALNVIFFFVLVDWWAEFGEKMYQLKYAAGHLAVMNSPGLVLTGGRNNPLIPLLGIPFDTFNLFHRWVGRLIAVGGVLHMSFVLVGKVHHAGYDEITKVIWHMPFYQYGLVALIGFLLIFFQAMSPIRHAFYEAFLHLHILLAVMSFVALWYHLKGLTQQRVLLVTLVLWGLDRVARFGSLIWRNCGKKRTTATVELLPGTVARVDVAVARSWKFKPGQYLYLYMPSLGLWTSHPFSVAWTSSQTADVDEKRNSNESFNTLLEGQQRITMSFLIKGRDGFTNKLLNKVQKSEDGKLSVTALAEGPFGGIHSFDSYGTVLLVAGGIGITHPMSYLHQFVSGFSARSIATRKVSLIWVVRSIDHLTWIQSWMASILSHPALNVPNEHKQHSYFQFPDFSLSIQIYLTNTEYSNDEYITAESPWAHTAPPSVPVSINWGKPCLRQILENEKTQQVGAMAVSVCGPGGLGDDVRKAVRDSQGEKTIDLYEESFSW</sequence>
<dbReference type="Proteomes" id="UP000184383">
    <property type="component" value="Unassembled WGS sequence"/>
</dbReference>
<dbReference type="EMBL" id="KV878213">
    <property type="protein sequence ID" value="OJJ33746.1"/>
    <property type="molecule type" value="Genomic_DNA"/>
</dbReference>
<dbReference type="OrthoDB" id="4494341at2759"/>
<dbReference type="EC" id="1.16.1.9" evidence="3"/>
<feature type="transmembrane region" description="Helical" evidence="13">
    <location>
        <begin position="216"/>
        <end position="235"/>
    </location>
</feature>
<evidence type="ECO:0000313" key="16">
    <source>
        <dbReference type="Proteomes" id="UP000184383"/>
    </source>
</evidence>
<name>A0A1L9RFP3_ASPWE</name>
<dbReference type="SFLD" id="SFLDG01168">
    <property type="entry name" value="Ferric_reductase_subgroup_(FRE"/>
    <property type="match status" value="1"/>
</dbReference>
<dbReference type="InterPro" id="IPR017927">
    <property type="entry name" value="FAD-bd_FR_type"/>
</dbReference>
<feature type="transmembrane region" description="Helical" evidence="13">
    <location>
        <begin position="178"/>
        <end position="196"/>
    </location>
</feature>
<evidence type="ECO:0000256" key="9">
    <source>
        <dbReference type="ARBA" id="ARBA00023002"/>
    </source>
</evidence>
<feature type="transmembrane region" description="Helical" evidence="13">
    <location>
        <begin position="20"/>
        <end position="40"/>
    </location>
</feature>
<dbReference type="PANTHER" id="PTHR32361">
    <property type="entry name" value="FERRIC/CUPRIC REDUCTASE TRANSMEMBRANE COMPONENT"/>
    <property type="match status" value="1"/>
</dbReference>
<evidence type="ECO:0000256" key="13">
    <source>
        <dbReference type="SAM" id="Phobius"/>
    </source>
</evidence>
<evidence type="ECO:0000256" key="4">
    <source>
        <dbReference type="ARBA" id="ARBA00022448"/>
    </source>
</evidence>
<dbReference type="InterPro" id="IPR039261">
    <property type="entry name" value="FNR_nucleotide-bd"/>
</dbReference>
<evidence type="ECO:0000256" key="5">
    <source>
        <dbReference type="ARBA" id="ARBA00022475"/>
    </source>
</evidence>
<comment type="subcellular location">
    <subcellularLocation>
        <location evidence="1">Cell membrane</location>
        <topology evidence="1">Multi-pass membrane protein</topology>
    </subcellularLocation>
</comment>
<evidence type="ECO:0000256" key="10">
    <source>
        <dbReference type="ARBA" id="ARBA00023065"/>
    </source>
</evidence>
<keyword evidence="5" id="KW-1003">Cell membrane</keyword>
<evidence type="ECO:0000259" key="14">
    <source>
        <dbReference type="PROSITE" id="PS51384"/>
    </source>
</evidence>
<feature type="transmembrane region" description="Helical" evidence="13">
    <location>
        <begin position="106"/>
        <end position="127"/>
    </location>
</feature>
<comment type="catalytic activity">
    <reaction evidence="12">
        <text>2 a Fe(II)-siderophore + NADP(+) + H(+) = 2 a Fe(III)-siderophore + NADPH</text>
        <dbReference type="Rhea" id="RHEA:28795"/>
        <dbReference type="Rhea" id="RHEA-COMP:11342"/>
        <dbReference type="Rhea" id="RHEA-COMP:11344"/>
        <dbReference type="ChEBI" id="CHEBI:15378"/>
        <dbReference type="ChEBI" id="CHEBI:29033"/>
        <dbReference type="ChEBI" id="CHEBI:29034"/>
        <dbReference type="ChEBI" id="CHEBI:57783"/>
        <dbReference type="ChEBI" id="CHEBI:58349"/>
        <dbReference type="EC" id="1.16.1.9"/>
    </reaction>
</comment>
<dbReference type="GO" id="GO:0006826">
    <property type="term" value="P:iron ion transport"/>
    <property type="evidence" value="ECO:0007669"/>
    <property type="project" value="UniProtKB-ARBA"/>
</dbReference>
<evidence type="ECO:0000256" key="2">
    <source>
        <dbReference type="ARBA" id="ARBA00006278"/>
    </source>
</evidence>
<organism evidence="15 16">
    <name type="scientific">Aspergillus wentii DTO 134E9</name>
    <dbReference type="NCBI Taxonomy" id="1073089"/>
    <lineage>
        <taxon>Eukaryota</taxon>
        <taxon>Fungi</taxon>
        <taxon>Dikarya</taxon>
        <taxon>Ascomycota</taxon>
        <taxon>Pezizomycotina</taxon>
        <taxon>Eurotiomycetes</taxon>
        <taxon>Eurotiomycetidae</taxon>
        <taxon>Eurotiales</taxon>
        <taxon>Aspergillaceae</taxon>
        <taxon>Aspergillus</taxon>
        <taxon>Aspergillus subgen. Cremei</taxon>
    </lineage>
</organism>
<dbReference type="GO" id="GO:0015677">
    <property type="term" value="P:copper ion import"/>
    <property type="evidence" value="ECO:0007669"/>
    <property type="project" value="TreeGrafter"/>
</dbReference>
<comment type="similarity">
    <text evidence="2">Belongs to the ferric reductase (FRE) family.</text>
</comment>
<dbReference type="GO" id="GO:0052851">
    <property type="term" value="F:ferric-chelate reductase (NADPH) activity"/>
    <property type="evidence" value="ECO:0007669"/>
    <property type="project" value="UniProtKB-EC"/>
</dbReference>
<feature type="domain" description="FAD-binding FR-type" evidence="14">
    <location>
        <begin position="279"/>
        <end position="423"/>
    </location>
</feature>
<dbReference type="SFLD" id="SFLDS00052">
    <property type="entry name" value="Ferric_Reductase_Domain"/>
    <property type="match status" value="1"/>
</dbReference>
<evidence type="ECO:0000256" key="11">
    <source>
        <dbReference type="ARBA" id="ARBA00023136"/>
    </source>
</evidence>
<keyword evidence="6 13" id="KW-0812">Transmembrane</keyword>
<protein>
    <recommendedName>
        <fullName evidence="3">ferric-chelate reductase (NADPH)</fullName>
        <ecNumber evidence="3">1.16.1.9</ecNumber>
    </recommendedName>
</protein>
<evidence type="ECO:0000256" key="3">
    <source>
        <dbReference type="ARBA" id="ARBA00012668"/>
    </source>
</evidence>
<keyword evidence="9" id="KW-0560">Oxidoreductase</keyword>
<dbReference type="Pfam" id="PF01794">
    <property type="entry name" value="Ferric_reduct"/>
    <property type="match status" value="1"/>
</dbReference>
<dbReference type="RefSeq" id="XP_040687422.1">
    <property type="nucleotide sequence ID" value="XM_040831033.1"/>
</dbReference>
<reference evidence="16" key="1">
    <citation type="journal article" date="2017" name="Genome Biol.">
        <title>Comparative genomics reveals high biological diversity and specific adaptations in the industrially and medically important fungal genus Aspergillus.</title>
        <authorList>
            <person name="de Vries R.P."/>
            <person name="Riley R."/>
            <person name="Wiebenga A."/>
            <person name="Aguilar-Osorio G."/>
            <person name="Amillis S."/>
            <person name="Uchima C.A."/>
            <person name="Anderluh G."/>
            <person name="Asadollahi M."/>
            <person name="Askin M."/>
            <person name="Barry K."/>
            <person name="Battaglia E."/>
            <person name="Bayram O."/>
            <person name="Benocci T."/>
            <person name="Braus-Stromeyer S.A."/>
            <person name="Caldana C."/>
            <person name="Canovas D."/>
            <person name="Cerqueira G.C."/>
            <person name="Chen F."/>
            <person name="Chen W."/>
            <person name="Choi C."/>
            <person name="Clum A."/>
            <person name="Dos Santos R.A."/>
            <person name="Damasio A.R."/>
            <person name="Diallinas G."/>
            <person name="Emri T."/>
            <person name="Fekete E."/>
            <person name="Flipphi M."/>
            <person name="Freyberg S."/>
            <person name="Gallo A."/>
            <person name="Gournas C."/>
            <person name="Habgood R."/>
            <person name="Hainaut M."/>
            <person name="Harispe M.L."/>
            <person name="Henrissat B."/>
            <person name="Hilden K.S."/>
            <person name="Hope R."/>
            <person name="Hossain A."/>
            <person name="Karabika E."/>
            <person name="Karaffa L."/>
            <person name="Karanyi Z."/>
            <person name="Krasevec N."/>
            <person name="Kuo A."/>
            <person name="Kusch H."/>
            <person name="LaButti K."/>
            <person name="Lagendijk E.L."/>
            <person name="Lapidus A."/>
            <person name="Levasseur A."/>
            <person name="Lindquist E."/>
            <person name="Lipzen A."/>
            <person name="Logrieco A.F."/>
            <person name="MacCabe A."/>
            <person name="Maekelae M.R."/>
            <person name="Malavazi I."/>
            <person name="Melin P."/>
            <person name="Meyer V."/>
            <person name="Mielnichuk N."/>
            <person name="Miskei M."/>
            <person name="Molnar A.P."/>
            <person name="Mule G."/>
            <person name="Ngan C.Y."/>
            <person name="Orejas M."/>
            <person name="Orosz E."/>
            <person name="Ouedraogo J.P."/>
            <person name="Overkamp K.M."/>
            <person name="Park H.-S."/>
            <person name="Perrone G."/>
            <person name="Piumi F."/>
            <person name="Punt P.J."/>
            <person name="Ram A.F."/>
            <person name="Ramon A."/>
            <person name="Rauscher S."/>
            <person name="Record E."/>
            <person name="Riano-Pachon D.M."/>
            <person name="Robert V."/>
            <person name="Roehrig J."/>
            <person name="Ruller R."/>
            <person name="Salamov A."/>
            <person name="Salih N.S."/>
            <person name="Samson R.A."/>
            <person name="Sandor E."/>
            <person name="Sanguinetti M."/>
            <person name="Schuetze T."/>
            <person name="Sepcic K."/>
            <person name="Shelest E."/>
            <person name="Sherlock G."/>
            <person name="Sophianopoulou V."/>
            <person name="Squina F.M."/>
            <person name="Sun H."/>
            <person name="Susca A."/>
            <person name="Todd R.B."/>
            <person name="Tsang A."/>
            <person name="Unkles S.E."/>
            <person name="van de Wiele N."/>
            <person name="van Rossen-Uffink D."/>
            <person name="Oliveira J.V."/>
            <person name="Vesth T.C."/>
            <person name="Visser J."/>
            <person name="Yu J.-H."/>
            <person name="Zhou M."/>
            <person name="Andersen M.R."/>
            <person name="Archer D.B."/>
            <person name="Baker S.E."/>
            <person name="Benoit I."/>
            <person name="Brakhage A.A."/>
            <person name="Braus G.H."/>
            <person name="Fischer R."/>
            <person name="Frisvad J.C."/>
            <person name="Goldman G.H."/>
            <person name="Houbraken J."/>
            <person name="Oakley B."/>
            <person name="Pocsi I."/>
            <person name="Scazzocchio C."/>
            <person name="Seiboth B."/>
            <person name="vanKuyk P.A."/>
            <person name="Wortman J."/>
            <person name="Dyer P.S."/>
            <person name="Grigoriev I.V."/>
        </authorList>
    </citation>
    <scope>NUCLEOTIDE SEQUENCE [LARGE SCALE GENOMIC DNA]</scope>
    <source>
        <strain evidence="16">DTO 134E9</strain>
    </source>
</reference>